<feature type="transmembrane region" description="Helical" evidence="1">
    <location>
        <begin position="41"/>
        <end position="61"/>
    </location>
</feature>
<keyword evidence="1" id="KW-1133">Transmembrane helix</keyword>
<keyword evidence="1" id="KW-0472">Membrane</keyword>
<keyword evidence="3" id="KW-1185">Reference proteome</keyword>
<proteinExistence type="predicted"/>
<organism evidence="2 3">
    <name type="scientific">Sporotomaculum syntrophicum</name>
    <dbReference type="NCBI Taxonomy" id="182264"/>
    <lineage>
        <taxon>Bacteria</taxon>
        <taxon>Bacillati</taxon>
        <taxon>Bacillota</taxon>
        <taxon>Clostridia</taxon>
        <taxon>Eubacteriales</taxon>
        <taxon>Desulfallaceae</taxon>
        <taxon>Sporotomaculum</taxon>
    </lineage>
</organism>
<name>A0A9D2WSX3_9FIRM</name>
<evidence type="ECO:0000313" key="2">
    <source>
        <dbReference type="EMBL" id="KAF1086525.1"/>
    </source>
</evidence>
<dbReference type="EMBL" id="LSRS01000001">
    <property type="protein sequence ID" value="KAF1086525.1"/>
    <property type="molecule type" value="Genomic_DNA"/>
</dbReference>
<dbReference type="OrthoDB" id="2111373at2"/>
<feature type="transmembrane region" description="Helical" evidence="1">
    <location>
        <begin position="166"/>
        <end position="186"/>
    </location>
</feature>
<feature type="transmembrane region" description="Helical" evidence="1">
    <location>
        <begin position="134"/>
        <end position="154"/>
    </location>
</feature>
<comment type="caution">
    <text evidence="2">The sequence shown here is derived from an EMBL/GenBank/DDBJ whole genome shotgun (WGS) entry which is preliminary data.</text>
</comment>
<protein>
    <submittedName>
        <fullName evidence="2">Uncharacterized protein</fullName>
    </submittedName>
</protein>
<evidence type="ECO:0000256" key="1">
    <source>
        <dbReference type="SAM" id="Phobius"/>
    </source>
</evidence>
<gene>
    <name evidence="2" type="ORF">SPSYN_00244</name>
</gene>
<feature type="transmembrane region" description="Helical" evidence="1">
    <location>
        <begin position="12"/>
        <end position="35"/>
    </location>
</feature>
<dbReference type="Proteomes" id="UP000798488">
    <property type="component" value="Unassembled WGS sequence"/>
</dbReference>
<keyword evidence="1" id="KW-0812">Transmembrane</keyword>
<accession>A0A9D2WSX3</accession>
<dbReference type="AlphaFoldDB" id="A0A9D2WSX3"/>
<evidence type="ECO:0000313" key="3">
    <source>
        <dbReference type="Proteomes" id="UP000798488"/>
    </source>
</evidence>
<reference evidence="2" key="1">
    <citation type="submission" date="2016-02" db="EMBL/GenBank/DDBJ databases">
        <title>Draft Genome Sequence of Sporotomaculum syntrophicum Strain FB, a Syntrophic Benzoate Degrader.</title>
        <authorList>
            <person name="Nobu M.K."/>
            <person name="Narihiro T."/>
            <person name="Qiu Y.-L."/>
            <person name="Ohashi A."/>
            <person name="Liu W.-T."/>
            <person name="Yuji S."/>
        </authorList>
    </citation>
    <scope>NUCLEOTIDE SEQUENCE</scope>
    <source>
        <strain evidence="2">FB</strain>
    </source>
</reference>
<sequence>MKNNKSTVSGKFVIFVGFLSFSFAAVFFLLSQYLAITINSLIFSFLLLFFIVLFGIIADIIGTSVAAADEAPFHAKAAKKVTGAKESVLLIRNADRVANITNDVIGDIAGTLSGALGIALGLQIISFMQDLNQFFLNMLITALIAALTVGGKAYGKKIALSNANGVIFIVGKVLAAFSGITGKNIVKK</sequence>